<evidence type="ECO:0000313" key="1">
    <source>
        <dbReference type="EMBL" id="MBB6327905.1"/>
    </source>
</evidence>
<dbReference type="AlphaFoldDB" id="A0A841MZM2"/>
<accession>A0A841MZM2</accession>
<dbReference type="Proteomes" id="UP000588604">
    <property type="component" value="Unassembled WGS sequence"/>
</dbReference>
<organism evidence="1 2">
    <name type="scientific">Algoriphagus iocasae</name>
    <dbReference type="NCBI Taxonomy" id="1836499"/>
    <lineage>
        <taxon>Bacteria</taxon>
        <taxon>Pseudomonadati</taxon>
        <taxon>Bacteroidota</taxon>
        <taxon>Cytophagia</taxon>
        <taxon>Cytophagales</taxon>
        <taxon>Cyclobacteriaceae</taxon>
        <taxon>Algoriphagus</taxon>
    </lineage>
</organism>
<name>A0A841MZM2_9BACT</name>
<gene>
    <name evidence="1" type="ORF">FHS59_003548</name>
</gene>
<reference evidence="1 2" key="1">
    <citation type="submission" date="2020-08" db="EMBL/GenBank/DDBJ databases">
        <title>Genomic Encyclopedia of Type Strains, Phase IV (KMG-IV): sequencing the most valuable type-strain genomes for metagenomic binning, comparative biology and taxonomic classification.</title>
        <authorList>
            <person name="Goeker M."/>
        </authorList>
    </citation>
    <scope>NUCLEOTIDE SEQUENCE [LARGE SCALE GENOMIC DNA]</scope>
    <source>
        <strain evidence="1 2">DSM 102044</strain>
    </source>
</reference>
<proteinExistence type="predicted"/>
<protein>
    <submittedName>
        <fullName evidence="1">Uncharacterized protein</fullName>
    </submittedName>
</protein>
<evidence type="ECO:0000313" key="2">
    <source>
        <dbReference type="Proteomes" id="UP000588604"/>
    </source>
</evidence>
<sequence>MFHSQLSSLEFSSAEYFLGNGDESNGNYPSPDWQITVLHFRTAANTGSESTGSTREGKLVFNPKMLDSSTLLSDYLLLDLLSIAEFNTGGLVWKPIMKLIIFMTKTIYFP</sequence>
<comment type="caution">
    <text evidence="1">The sequence shown here is derived from an EMBL/GenBank/DDBJ whole genome shotgun (WGS) entry which is preliminary data.</text>
</comment>
<keyword evidence="2" id="KW-1185">Reference proteome</keyword>
<dbReference type="EMBL" id="JACIJO010000003">
    <property type="protein sequence ID" value="MBB6327905.1"/>
    <property type="molecule type" value="Genomic_DNA"/>
</dbReference>